<dbReference type="AlphaFoldDB" id="A0A2V4A1Q3"/>
<reference evidence="1 2" key="1">
    <citation type="submission" date="2018-05" db="EMBL/GenBank/DDBJ databases">
        <title>Marinifilum breve JC075T sp. nov., a marine bacterium isolated from Yongle Blue Hole in the South China Sea.</title>
        <authorList>
            <person name="Fu T."/>
        </authorList>
    </citation>
    <scope>NUCLEOTIDE SEQUENCE [LARGE SCALE GENOMIC DNA]</scope>
    <source>
        <strain evidence="1 2">JC075</strain>
    </source>
</reference>
<dbReference type="Proteomes" id="UP000248079">
    <property type="component" value="Unassembled WGS sequence"/>
</dbReference>
<evidence type="ECO:0008006" key="3">
    <source>
        <dbReference type="Google" id="ProtNLM"/>
    </source>
</evidence>
<dbReference type="EMBL" id="QFLI01000001">
    <property type="protein sequence ID" value="PXY02566.1"/>
    <property type="molecule type" value="Genomic_DNA"/>
</dbReference>
<sequence length="283" mass="32393">MKFGHLCSEWKLHDSIQAKVFLETGFPKIVINQKFAQNKLSDLKSEKASKDAAIALWGQQNKIKILSLIKDTLKVNGNNVMFDALVADFSTIKSWKNYDIIYPLRDLSGAVEINLSDSYMIVDKNLKTLSPEYIKFEAKTDDKTKGLYINTSLKVYDSLNTNEELKGNFLLDLGAPNAIFVNRNLPEVERFVSKSDRLLLKDTTKFRPNPRTKLAIIMPDKFQIGNIYLTKNFVVAMKMFKSNKSSKYVGMIGNKFFANFNMIFDFKNSEIYMKPTSENVTIE</sequence>
<keyword evidence="2" id="KW-1185">Reference proteome</keyword>
<proteinExistence type="predicted"/>
<dbReference type="Gene3D" id="2.40.70.10">
    <property type="entry name" value="Acid Proteases"/>
    <property type="match status" value="1"/>
</dbReference>
<gene>
    <name evidence="1" type="ORF">DF185_00285</name>
</gene>
<dbReference type="InterPro" id="IPR021109">
    <property type="entry name" value="Peptidase_aspartic_dom_sf"/>
</dbReference>
<evidence type="ECO:0000313" key="2">
    <source>
        <dbReference type="Proteomes" id="UP000248079"/>
    </source>
</evidence>
<accession>A0A2V4A1Q3</accession>
<organism evidence="1 2">
    <name type="scientific">Marinifilum breve</name>
    <dbReference type="NCBI Taxonomy" id="2184082"/>
    <lineage>
        <taxon>Bacteria</taxon>
        <taxon>Pseudomonadati</taxon>
        <taxon>Bacteroidota</taxon>
        <taxon>Bacteroidia</taxon>
        <taxon>Marinilabiliales</taxon>
        <taxon>Marinifilaceae</taxon>
    </lineage>
</organism>
<evidence type="ECO:0000313" key="1">
    <source>
        <dbReference type="EMBL" id="PXY02566.1"/>
    </source>
</evidence>
<comment type="caution">
    <text evidence="1">The sequence shown here is derived from an EMBL/GenBank/DDBJ whole genome shotgun (WGS) entry which is preliminary data.</text>
</comment>
<protein>
    <recommendedName>
        <fullName evidence="3">Clan AA aspartic protease</fullName>
    </recommendedName>
</protein>
<name>A0A2V4A1Q3_9BACT</name>